<organism evidence="4 5">
    <name type="scientific">Nitrosomonas nitrosa</name>
    <dbReference type="NCBI Taxonomy" id="52442"/>
    <lineage>
        <taxon>Bacteria</taxon>
        <taxon>Pseudomonadati</taxon>
        <taxon>Pseudomonadota</taxon>
        <taxon>Betaproteobacteria</taxon>
        <taxon>Nitrosomonadales</taxon>
        <taxon>Nitrosomonadaceae</taxon>
        <taxon>Nitrosomonas</taxon>
    </lineage>
</organism>
<dbReference type="OrthoDB" id="8546650at2"/>
<evidence type="ECO:0000313" key="3">
    <source>
        <dbReference type="EMBL" id="CAE6502490.1"/>
    </source>
</evidence>
<feature type="compositionally biased region" description="Low complexity" evidence="1">
    <location>
        <begin position="30"/>
        <end position="48"/>
    </location>
</feature>
<feature type="region of interest" description="Disordered" evidence="1">
    <location>
        <begin position="28"/>
        <end position="50"/>
    </location>
</feature>
<keyword evidence="2" id="KW-0732">Signal</keyword>
<accession>A0A1I4PP32</accession>
<dbReference type="STRING" id="52442.SAMN05421880_11218"/>
<evidence type="ECO:0000256" key="1">
    <source>
        <dbReference type="SAM" id="MobiDB-lite"/>
    </source>
</evidence>
<dbReference type="EMBL" id="FOUF01000012">
    <property type="protein sequence ID" value="SFM29592.1"/>
    <property type="molecule type" value="Genomic_DNA"/>
</dbReference>
<dbReference type="RefSeq" id="WP_090668298.1">
    <property type="nucleotide sequence ID" value="NZ_CAJNAP010000012.1"/>
</dbReference>
<keyword evidence="5" id="KW-1185">Reference proteome</keyword>
<proteinExistence type="predicted"/>
<evidence type="ECO:0000313" key="4">
    <source>
        <dbReference type="EMBL" id="SFM29592.1"/>
    </source>
</evidence>
<protein>
    <submittedName>
        <fullName evidence="4">Uncharacterized protein</fullName>
    </submittedName>
</protein>
<reference evidence="4 5" key="1">
    <citation type="submission" date="2016-10" db="EMBL/GenBank/DDBJ databases">
        <authorList>
            <person name="de Groot N.N."/>
        </authorList>
    </citation>
    <scope>NUCLEOTIDE SEQUENCE [LARGE SCALE GENOMIC DNA]</scope>
    <source>
        <strain evidence="4 5">Nm146</strain>
    </source>
</reference>
<dbReference type="Proteomes" id="UP000601736">
    <property type="component" value="Unassembled WGS sequence"/>
</dbReference>
<dbReference type="Proteomes" id="UP000199561">
    <property type="component" value="Unassembled WGS sequence"/>
</dbReference>
<name>A0A1I4PP32_9PROT</name>
<feature type="signal peptide" evidence="2">
    <location>
        <begin position="1"/>
        <end position="23"/>
    </location>
</feature>
<dbReference type="AlphaFoldDB" id="A0A1I4PP32"/>
<gene>
    <name evidence="3" type="ORF">NMYAN_20210</name>
    <name evidence="4" type="ORF">SAMN05421880_11218</name>
</gene>
<dbReference type="EMBL" id="CAJNAP010000012">
    <property type="protein sequence ID" value="CAE6502490.1"/>
    <property type="molecule type" value="Genomic_DNA"/>
</dbReference>
<sequence>MKKNLISSIFLTAILSWSVQALSDEHTEAAESSETSTVEAAASESTNTLPSGQGWRVVRIVEMGNSGKFVHMVLVDQSKEMDRSVYGAAMHQICGKATDFCRIRFWTQERFIPEKVSPSAEQLKMQKAEYLFNNAAGIRQLTWSCAVNPDKNQCVNY</sequence>
<feature type="chain" id="PRO_5042685658" evidence="2">
    <location>
        <begin position="24"/>
        <end position="157"/>
    </location>
</feature>
<reference evidence="3" key="2">
    <citation type="submission" date="2021-02" db="EMBL/GenBank/DDBJ databases">
        <authorList>
            <person name="Han P."/>
        </authorList>
    </citation>
    <scope>NUCLEOTIDE SEQUENCE</scope>
    <source>
        <strain evidence="3">Nitrosomonas nitrosa 18-3D</strain>
    </source>
</reference>
<evidence type="ECO:0000313" key="5">
    <source>
        <dbReference type="Proteomes" id="UP000199561"/>
    </source>
</evidence>
<evidence type="ECO:0000256" key="2">
    <source>
        <dbReference type="SAM" id="SignalP"/>
    </source>
</evidence>